<dbReference type="OrthoDB" id="62952at2759"/>
<evidence type="ECO:0008006" key="3">
    <source>
        <dbReference type="Google" id="ProtNLM"/>
    </source>
</evidence>
<dbReference type="AlphaFoldDB" id="A0A6A6SBW3"/>
<dbReference type="Proteomes" id="UP000799753">
    <property type="component" value="Unassembled WGS sequence"/>
</dbReference>
<organism evidence="1 2">
    <name type="scientific">Massarina eburnea CBS 473.64</name>
    <dbReference type="NCBI Taxonomy" id="1395130"/>
    <lineage>
        <taxon>Eukaryota</taxon>
        <taxon>Fungi</taxon>
        <taxon>Dikarya</taxon>
        <taxon>Ascomycota</taxon>
        <taxon>Pezizomycotina</taxon>
        <taxon>Dothideomycetes</taxon>
        <taxon>Pleosporomycetidae</taxon>
        <taxon>Pleosporales</taxon>
        <taxon>Massarineae</taxon>
        <taxon>Massarinaceae</taxon>
        <taxon>Massarina</taxon>
    </lineage>
</organism>
<dbReference type="EMBL" id="MU006779">
    <property type="protein sequence ID" value="KAF2644321.1"/>
    <property type="molecule type" value="Genomic_DNA"/>
</dbReference>
<dbReference type="PANTHER" id="PTHR42085:SF1">
    <property type="entry name" value="F-BOX DOMAIN-CONTAINING PROTEIN"/>
    <property type="match status" value="1"/>
</dbReference>
<accession>A0A6A6SBW3</accession>
<evidence type="ECO:0000313" key="2">
    <source>
        <dbReference type="Proteomes" id="UP000799753"/>
    </source>
</evidence>
<proteinExistence type="predicted"/>
<name>A0A6A6SBW3_9PLEO</name>
<sequence length="197" mass="23731">MATFTDLPAELRNEIYDHCMFPEHDYVYVWATTGQEVVRTVLRSNIFRLSRQIRTEAVVRLFRTKRFVIMRSESLVFFLGWASWYAQNHITHLVVSIPLRAEAGSLAPYDEFFRTIRYMRVLKSLIFKIRTPLPTREESRKDPFRVERTGEVFRLFRKWRGFAMLKEDCSYECEVTFEEFLREPEPIYPHRAGFFHQ</sequence>
<dbReference type="PANTHER" id="PTHR42085">
    <property type="entry name" value="F-BOX DOMAIN-CONTAINING PROTEIN"/>
    <property type="match status" value="1"/>
</dbReference>
<protein>
    <recommendedName>
        <fullName evidence="3">F-box domain-containing protein</fullName>
    </recommendedName>
</protein>
<keyword evidence="2" id="KW-1185">Reference proteome</keyword>
<gene>
    <name evidence="1" type="ORF">P280DRAFT_229673</name>
</gene>
<reference evidence="1" key="1">
    <citation type="journal article" date="2020" name="Stud. Mycol.">
        <title>101 Dothideomycetes genomes: a test case for predicting lifestyles and emergence of pathogens.</title>
        <authorList>
            <person name="Haridas S."/>
            <person name="Albert R."/>
            <person name="Binder M."/>
            <person name="Bloem J."/>
            <person name="Labutti K."/>
            <person name="Salamov A."/>
            <person name="Andreopoulos B."/>
            <person name="Baker S."/>
            <person name="Barry K."/>
            <person name="Bills G."/>
            <person name="Bluhm B."/>
            <person name="Cannon C."/>
            <person name="Castanera R."/>
            <person name="Culley D."/>
            <person name="Daum C."/>
            <person name="Ezra D."/>
            <person name="Gonzalez J."/>
            <person name="Henrissat B."/>
            <person name="Kuo A."/>
            <person name="Liang C."/>
            <person name="Lipzen A."/>
            <person name="Lutzoni F."/>
            <person name="Magnuson J."/>
            <person name="Mondo S."/>
            <person name="Nolan M."/>
            <person name="Ohm R."/>
            <person name="Pangilinan J."/>
            <person name="Park H.-J."/>
            <person name="Ramirez L."/>
            <person name="Alfaro M."/>
            <person name="Sun H."/>
            <person name="Tritt A."/>
            <person name="Yoshinaga Y."/>
            <person name="Zwiers L.-H."/>
            <person name="Turgeon B."/>
            <person name="Goodwin S."/>
            <person name="Spatafora J."/>
            <person name="Crous P."/>
            <person name="Grigoriev I."/>
        </authorList>
    </citation>
    <scope>NUCLEOTIDE SEQUENCE</scope>
    <source>
        <strain evidence="1">CBS 473.64</strain>
    </source>
</reference>
<evidence type="ECO:0000313" key="1">
    <source>
        <dbReference type="EMBL" id="KAF2644321.1"/>
    </source>
</evidence>
<dbReference type="InterPro" id="IPR038883">
    <property type="entry name" value="AN11006-like"/>
</dbReference>